<dbReference type="Gene3D" id="3.40.225.10">
    <property type="entry name" value="Class II aldolase/adducin N-terminal domain"/>
    <property type="match status" value="1"/>
</dbReference>
<protein>
    <submittedName>
        <fullName evidence="2">L-ribulose-5-phosphate 4-epimerase</fullName>
        <ecNumber evidence="2">5.1.3.4</ecNumber>
    </submittedName>
</protein>
<dbReference type="GO" id="GO:0005996">
    <property type="term" value="P:monosaccharide metabolic process"/>
    <property type="evidence" value="ECO:0007669"/>
    <property type="project" value="UniProtKB-ARBA"/>
</dbReference>
<organism evidence="2 3">
    <name type="scientific">Escherichia coli</name>
    <dbReference type="NCBI Taxonomy" id="562"/>
    <lineage>
        <taxon>Bacteria</taxon>
        <taxon>Pseudomonadati</taxon>
        <taxon>Pseudomonadota</taxon>
        <taxon>Gammaproteobacteria</taxon>
        <taxon>Enterobacterales</taxon>
        <taxon>Enterobacteriaceae</taxon>
        <taxon>Escherichia</taxon>
    </lineage>
</organism>
<dbReference type="GO" id="GO:0008742">
    <property type="term" value="F:L-ribulose-phosphate 4-epimerase activity"/>
    <property type="evidence" value="ECO:0007669"/>
    <property type="project" value="UniProtKB-EC"/>
</dbReference>
<evidence type="ECO:0000259" key="1">
    <source>
        <dbReference type="Pfam" id="PF00596"/>
    </source>
</evidence>
<dbReference type="AlphaFoldDB" id="A0A376TMQ1"/>
<name>A0A376TMQ1_ECOLX</name>
<accession>A0A376TMQ1</accession>
<dbReference type="EC" id="5.1.3.4" evidence="2"/>
<dbReference type="InterPro" id="IPR036409">
    <property type="entry name" value="Aldolase_II/adducin_N_sf"/>
</dbReference>
<keyword evidence="2" id="KW-0413">Isomerase</keyword>
<dbReference type="SUPFAM" id="SSF53639">
    <property type="entry name" value="AraD/HMP-PK domain-like"/>
    <property type="match status" value="1"/>
</dbReference>
<reference evidence="2 3" key="1">
    <citation type="submission" date="2018-06" db="EMBL/GenBank/DDBJ databases">
        <authorList>
            <consortium name="Pathogen Informatics"/>
            <person name="Doyle S."/>
        </authorList>
    </citation>
    <scope>NUCLEOTIDE SEQUENCE [LARGE SCALE GENOMIC DNA]</scope>
    <source>
        <strain evidence="2 3">NCTC8985</strain>
    </source>
</reference>
<dbReference type="EMBL" id="UGCO01000001">
    <property type="protein sequence ID" value="STI77956.1"/>
    <property type="molecule type" value="Genomic_DNA"/>
</dbReference>
<evidence type="ECO:0000313" key="2">
    <source>
        <dbReference type="EMBL" id="STI77956.1"/>
    </source>
</evidence>
<dbReference type="Pfam" id="PF00596">
    <property type="entry name" value="Aldolase_II"/>
    <property type="match status" value="1"/>
</dbReference>
<dbReference type="InterPro" id="IPR001303">
    <property type="entry name" value="Aldolase_II/adducin_N"/>
</dbReference>
<evidence type="ECO:0000313" key="3">
    <source>
        <dbReference type="Proteomes" id="UP000254405"/>
    </source>
</evidence>
<sequence>MLEDLKRQVLEANLALPKHNLVTLTWGNVSAVDRERGVFVIKPSGVDYSVIPLTIWSWLASKPVKWLKVRKSPPPTRQLTGCSIRHSPPLAHCAYALAPRHHLAQAGQSIPATGTTHADYFLRHHSLHPQNDRRRNQRRI</sequence>
<dbReference type="Proteomes" id="UP000254405">
    <property type="component" value="Unassembled WGS sequence"/>
</dbReference>
<proteinExistence type="predicted"/>
<gene>
    <name evidence="2" type="primary">araD_1</name>
    <name evidence="2" type="ORF">NCTC8985_03271</name>
</gene>
<feature type="domain" description="Class II aldolase/adducin N-terminal" evidence="1">
    <location>
        <begin position="8"/>
        <end position="50"/>
    </location>
</feature>